<evidence type="ECO:0000256" key="3">
    <source>
        <dbReference type="ARBA" id="ARBA00023082"/>
    </source>
</evidence>
<dbReference type="InterPro" id="IPR013325">
    <property type="entry name" value="RNA_pol_sigma_r2"/>
</dbReference>
<dbReference type="Pfam" id="PF08281">
    <property type="entry name" value="Sigma70_r4_2"/>
    <property type="match status" value="1"/>
</dbReference>
<accession>A0ABP8LYT0</accession>
<gene>
    <name evidence="7" type="ORF">GCM10023091_22200</name>
</gene>
<keyword evidence="8" id="KW-1185">Reference proteome</keyword>
<evidence type="ECO:0000259" key="6">
    <source>
        <dbReference type="Pfam" id="PF08281"/>
    </source>
</evidence>
<dbReference type="InterPro" id="IPR014284">
    <property type="entry name" value="RNA_pol_sigma-70_dom"/>
</dbReference>
<dbReference type="InterPro" id="IPR013249">
    <property type="entry name" value="RNA_pol_sigma70_r4_t2"/>
</dbReference>
<comment type="similarity">
    <text evidence="1">Belongs to the sigma-70 factor family. ECF subfamily.</text>
</comment>
<dbReference type="Proteomes" id="UP001501508">
    <property type="component" value="Unassembled WGS sequence"/>
</dbReference>
<name>A0ABP8LYT0_9BACT</name>
<dbReference type="EMBL" id="BAABEY010000021">
    <property type="protein sequence ID" value="GAA4439655.1"/>
    <property type="molecule type" value="Genomic_DNA"/>
</dbReference>
<dbReference type="PANTHER" id="PTHR43133">
    <property type="entry name" value="RNA POLYMERASE ECF-TYPE SIGMA FACTO"/>
    <property type="match status" value="1"/>
</dbReference>
<evidence type="ECO:0000256" key="1">
    <source>
        <dbReference type="ARBA" id="ARBA00010641"/>
    </source>
</evidence>
<comment type="caution">
    <text evidence="7">The sequence shown here is derived from an EMBL/GenBank/DDBJ whole genome shotgun (WGS) entry which is preliminary data.</text>
</comment>
<sequence length="197" mass="23248">MGSDRFTVDEKQLLERLARGNPEAFTILYRRYGRKLHAHLLRMIRSEEIAREIFQDVFMKIWEFREKIDVNKPFAAFLYHIAENKVYDHFRRMAREKRLAENLVISYADFYMDDEDEALYQERFGLINSAIDLLPPVRKQIYLFSRLEGKSYEEIARLLGISTSTVNDHIVKANRFLKKVLAGHTGTVALWVILFGV</sequence>
<dbReference type="Gene3D" id="1.10.10.10">
    <property type="entry name" value="Winged helix-like DNA-binding domain superfamily/Winged helix DNA-binding domain"/>
    <property type="match status" value="1"/>
</dbReference>
<dbReference type="SUPFAM" id="SSF88659">
    <property type="entry name" value="Sigma3 and sigma4 domains of RNA polymerase sigma factors"/>
    <property type="match status" value="1"/>
</dbReference>
<dbReference type="NCBIfam" id="TIGR02985">
    <property type="entry name" value="Sig70_bacteroi1"/>
    <property type="match status" value="1"/>
</dbReference>
<reference evidence="8" key="1">
    <citation type="journal article" date="2019" name="Int. J. Syst. Evol. Microbiol.">
        <title>The Global Catalogue of Microorganisms (GCM) 10K type strain sequencing project: providing services to taxonomists for standard genome sequencing and annotation.</title>
        <authorList>
            <consortium name="The Broad Institute Genomics Platform"/>
            <consortium name="The Broad Institute Genome Sequencing Center for Infectious Disease"/>
            <person name="Wu L."/>
            <person name="Ma J."/>
        </authorList>
    </citation>
    <scope>NUCLEOTIDE SEQUENCE [LARGE SCALE GENOMIC DNA]</scope>
    <source>
        <strain evidence="8">JCM 31920</strain>
    </source>
</reference>
<evidence type="ECO:0000313" key="8">
    <source>
        <dbReference type="Proteomes" id="UP001501508"/>
    </source>
</evidence>
<feature type="domain" description="RNA polymerase sigma factor 70 region 4 type 2" evidence="6">
    <location>
        <begin position="127"/>
        <end position="173"/>
    </location>
</feature>
<protein>
    <submittedName>
        <fullName evidence="7">RNA polymerase sigma factor</fullName>
    </submittedName>
</protein>
<dbReference type="Gene3D" id="1.10.1740.10">
    <property type="match status" value="1"/>
</dbReference>
<proteinExistence type="inferred from homology"/>
<keyword evidence="3" id="KW-0731">Sigma factor</keyword>
<keyword evidence="2" id="KW-0805">Transcription regulation</keyword>
<evidence type="ECO:0000256" key="2">
    <source>
        <dbReference type="ARBA" id="ARBA00023015"/>
    </source>
</evidence>
<dbReference type="InterPro" id="IPR039425">
    <property type="entry name" value="RNA_pol_sigma-70-like"/>
</dbReference>
<dbReference type="NCBIfam" id="TIGR02937">
    <property type="entry name" value="sigma70-ECF"/>
    <property type="match status" value="1"/>
</dbReference>
<keyword evidence="4" id="KW-0804">Transcription</keyword>
<dbReference type="InterPro" id="IPR013324">
    <property type="entry name" value="RNA_pol_sigma_r3/r4-like"/>
</dbReference>
<dbReference type="Pfam" id="PF04542">
    <property type="entry name" value="Sigma70_r2"/>
    <property type="match status" value="1"/>
</dbReference>
<evidence type="ECO:0000313" key="7">
    <source>
        <dbReference type="EMBL" id="GAA4439655.1"/>
    </source>
</evidence>
<evidence type="ECO:0000259" key="5">
    <source>
        <dbReference type="Pfam" id="PF04542"/>
    </source>
</evidence>
<dbReference type="SUPFAM" id="SSF88946">
    <property type="entry name" value="Sigma2 domain of RNA polymerase sigma factors"/>
    <property type="match status" value="1"/>
</dbReference>
<dbReference type="InterPro" id="IPR007627">
    <property type="entry name" value="RNA_pol_sigma70_r2"/>
</dbReference>
<dbReference type="CDD" id="cd06171">
    <property type="entry name" value="Sigma70_r4"/>
    <property type="match status" value="1"/>
</dbReference>
<evidence type="ECO:0000256" key="4">
    <source>
        <dbReference type="ARBA" id="ARBA00023163"/>
    </source>
</evidence>
<feature type="domain" description="RNA polymerase sigma-70 region 2" evidence="5">
    <location>
        <begin position="28"/>
        <end position="95"/>
    </location>
</feature>
<dbReference type="RefSeq" id="WP_345028872.1">
    <property type="nucleotide sequence ID" value="NZ_BAABEY010000021.1"/>
</dbReference>
<organism evidence="7 8">
    <name type="scientific">Ravibacter arvi</name>
    <dbReference type="NCBI Taxonomy" id="2051041"/>
    <lineage>
        <taxon>Bacteria</taxon>
        <taxon>Pseudomonadati</taxon>
        <taxon>Bacteroidota</taxon>
        <taxon>Cytophagia</taxon>
        <taxon>Cytophagales</taxon>
        <taxon>Spirosomataceae</taxon>
        <taxon>Ravibacter</taxon>
    </lineage>
</organism>
<dbReference type="InterPro" id="IPR014327">
    <property type="entry name" value="RNA_pol_sigma70_bacteroid"/>
</dbReference>
<dbReference type="InterPro" id="IPR036388">
    <property type="entry name" value="WH-like_DNA-bd_sf"/>
</dbReference>
<dbReference type="PANTHER" id="PTHR43133:SF46">
    <property type="entry name" value="RNA POLYMERASE SIGMA-70 FACTOR ECF SUBFAMILY"/>
    <property type="match status" value="1"/>
</dbReference>